<evidence type="ECO:0000313" key="2">
    <source>
        <dbReference type="EMBL" id="RHK48283.1"/>
    </source>
</evidence>
<feature type="region of interest" description="Disordered" evidence="1">
    <location>
        <begin position="179"/>
        <end position="217"/>
    </location>
</feature>
<evidence type="ECO:0000256" key="1">
    <source>
        <dbReference type="SAM" id="MobiDB-lite"/>
    </source>
</evidence>
<accession>A0A3R6G129</accession>
<feature type="region of interest" description="Disordered" evidence="1">
    <location>
        <begin position="44"/>
        <end position="161"/>
    </location>
</feature>
<comment type="caution">
    <text evidence="2">The sequence shown here is derived from an EMBL/GenBank/DDBJ whole genome shotgun (WGS) entry which is preliminary data.</text>
</comment>
<evidence type="ECO:0000313" key="3">
    <source>
        <dbReference type="Proteomes" id="UP000286598"/>
    </source>
</evidence>
<proteinExistence type="predicted"/>
<sequence length="301" mass="34366">MYKTMKQIILIAIGLISLLPVSAQVLSKEESAKLGNTLENLAREGQRKHREEVMAKQRKQQQRAAEIENRTQLGLQQNQQQVQRLQDNYGVDDLRQRNGESRPQRRNIQKAHISSMQRSTPNGNDGRQARGNGGMNEYPQRNPGQRPCIEPPSRVPRTPRVPIDQAPVRRQPVVYRKPLGQFPPKTIAKKVPPTRQHPVKPIRPVNPKQPAKPVRPVIPMSEDDFFCPKDKRVEIITWRDIKPGLCTKDAGITAAVMRYNRELMYDVGFVNGGFSTQGRSPLIVVQRGDWYIVKSSRVLRK</sequence>
<dbReference type="EMBL" id="QRNO01000068">
    <property type="protein sequence ID" value="RHK48283.1"/>
    <property type="molecule type" value="Genomic_DNA"/>
</dbReference>
<dbReference type="AlphaFoldDB" id="A0A3R6G129"/>
<reference evidence="2 3" key="1">
    <citation type="submission" date="2018-08" db="EMBL/GenBank/DDBJ databases">
        <title>A genome reference for cultivated species of the human gut microbiota.</title>
        <authorList>
            <person name="Zou Y."/>
            <person name="Xue W."/>
            <person name="Luo G."/>
        </authorList>
    </citation>
    <scope>NUCLEOTIDE SEQUENCE [LARGE SCALE GENOMIC DNA]</scope>
    <source>
        <strain evidence="2 3">AF42-9</strain>
    </source>
</reference>
<protein>
    <submittedName>
        <fullName evidence="2">Uncharacterized protein</fullName>
    </submittedName>
</protein>
<dbReference type="Proteomes" id="UP000286598">
    <property type="component" value="Unassembled WGS sequence"/>
</dbReference>
<gene>
    <name evidence="2" type="ORF">DW060_10975</name>
</gene>
<feature type="compositionally biased region" description="Low complexity" evidence="1">
    <location>
        <begin position="72"/>
        <end position="86"/>
    </location>
</feature>
<keyword evidence="3" id="KW-1185">Reference proteome</keyword>
<organism evidence="2 3">
    <name type="scientific">Leyella stercorea</name>
    <dbReference type="NCBI Taxonomy" id="363265"/>
    <lineage>
        <taxon>Bacteria</taxon>
        <taxon>Pseudomonadati</taxon>
        <taxon>Bacteroidota</taxon>
        <taxon>Bacteroidia</taxon>
        <taxon>Bacteroidales</taxon>
        <taxon>Prevotellaceae</taxon>
        <taxon>Leyella</taxon>
    </lineage>
</organism>
<feature type="compositionally biased region" description="Polar residues" evidence="1">
    <location>
        <begin position="112"/>
        <end position="125"/>
    </location>
</feature>
<feature type="compositionally biased region" description="Basic and acidic residues" evidence="1">
    <location>
        <begin position="92"/>
        <end position="103"/>
    </location>
</feature>
<feature type="compositionally biased region" description="Basic and acidic residues" evidence="1">
    <location>
        <begin position="44"/>
        <end position="55"/>
    </location>
</feature>
<name>A0A3R6G129_9BACT</name>